<dbReference type="Gene3D" id="3.30.1870.10">
    <property type="entry name" value="EreA-like, domain 2"/>
    <property type="match status" value="1"/>
</dbReference>
<proteinExistence type="predicted"/>
<name>A0A1G6KQJ3_9PSEU</name>
<dbReference type="PANTHER" id="PTHR31299">
    <property type="entry name" value="ESTERASE, PUTATIVE (AFU_ORTHOLOGUE AFUA_1G05850)-RELATED"/>
    <property type="match status" value="1"/>
</dbReference>
<reference evidence="1 2" key="1">
    <citation type="submission" date="2016-10" db="EMBL/GenBank/DDBJ databases">
        <authorList>
            <person name="de Groot N.N."/>
        </authorList>
    </citation>
    <scope>NUCLEOTIDE SEQUENCE [LARGE SCALE GENOMIC DNA]</scope>
    <source>
        <strain evidence="1 2">CGMCC 4.5506</strain>
    </source>
</reference>
<dbReference type="Proteomes" id="UP000199494">
    <property type="component" value="Unassembled WGS sequence"/>
</dbReference>
<gene>
    <name evidence="1" type="ORF">SAMN05421630_1011334</name>
</gene>
<dbReference type="InterPro" id="IPR052036">
    <property type="entry name" value="Hydrolase/PRTase-associated"/>
</dbReference>
<dbReference type="Pfam" id="PF05139">
    <property type="entry name" value="Erythro_esteras"/>
    <property type="match status" value="2"/>
</dbReference>
<sequence length="306" mass="31864">MKSTPVRDWIGEHAAPLSLDPAASPVALPSTLATADVAGLAASIRHARELVLATHVLLASLVDTAGFRAVNIEGTDSGYGTAGALDRYVRTGDGDPSALLAASQGFLRTREALEIVGWLRDWNIRNPADPVSVVHLDSPGGASSLDDVERDLALRNLTWLERTGQRIVHWGGTAHTLPADPRVIPPATAGRNAGGILRAELGAGYAAVALTVGSGNAPFPVPAPPGDFLESAFAGTGEPVLLELPDPGVADPRVAAWLRAPVRTRMIGPVYDPAEDRNFRIDGGPLTETAAAIVHVPRFGPVTPLG</sequence>
<dbReference type="PANTHER" id="PTHR31299:SF0">
    <property type="entry name" value="ESTERASE, PUTATIVE (AFU_ORTHOLOGUE AFUA_1G05850)-RELATED"/>
    <property type="match status" value="1"/>
</dbReference>
<dbReference type="AlphaFoldDB" id="A0A1G6KQJ3"/>
<evidence type="ECO:0000313" key="1">
    <source>
        <dbReference type="EMBL" id="SDC33098.1"/>
    </source>
</evidence>
<evidence type="ECO:0000313" key="2">
    <source>
        <dbReference type="Proteomes" id="UP000199494"/>
    </source>
</evidence>
<dbReference type="InterPro" id="IPR007815">
    <property type="entry name" value="Emycin_Estase"/>
</dbReference>
<accession>A0A1G6KQJ3</accession>
<dbReference type="SUPFAM" id="SSF159501">
    <property type="entry name" value="EreA/ChaN-like"/>
    <property type="match status" value="1"/>
</dbReference>
<dbReference type="GO" id="GO:0046677">
    <property type="term" value="P:response to antibiotic"/>
    <property type="evidence" value="ECO:0007669"/>
    <property type="project" value="InterPro"/>
</dbReference>
<organism evidence="1 2">
    <name type="scientific">Prauserella marina</name>
    <dbReference type="NCBI Taxonomy" id="530584"/>
    <lineage>
        <taxon>Bacteria</taxon>
        <taxon>Bacillati</taxon>
        <taxon>Actinomycetota</taxon>
        <taxon>Actinomycetes</taxon>
        <taxon>Pseudonocardiales</taxon>
        <taxon>Pseudonocardiaceae</taxon>
        <taxon>Prauserella</taxon>
    </lineage>
</organism>
<dbReference type="Gene3D" id="3.40.1660.10">
    <property type="entry name" value="EreA-like (biosynthetic domain)"/>
    <property type="match status" value="1"/>
</dbReference>
<dbReference type="EMBL" id="FMZE01000001">
    <property type="protein sequence ID" value="SDC33098.1"/>
    <property type="molecule type" value="Genomic_DNA"/>
</dbReference>
<dbReference type="STRING" id="530584.SAMN05421630_1011334"/>
<keyword evidence="2" id="KW-1185">Reference proteome</keyword>
<protein>
    <submittedName>
        <fullName evidence="1">Erythromycin esterase</fullName>
    </submittedName>
</protein>